<organism evidence="2 3">
    <name type="scientific">Jiangella asiatica</name>
    <dbReference type="NCBI Taxonomy" id="2530372"/>
    <lineage>
        <taxon>Bacteria</taxon>
        <taxon>Bacillati</taxon>
        <taxon>Actinomycetota</taxon>
        <taxon>Actinomycetes</taxon>
        <taxon>Jiangellales</taxon>
        <taxon>Jiangellaceae</taxon>
        <taxon>Jiangella</taxon>
    </lineage>
</organism>
<protein>
    <submittedName>
        <fullName evidence="2">Xylose isomerase</fullName>
    </submittedName>
</protein>
<dbReference type="InterPro" id="IPR036237">
    <property type="entry name" value="Xyl_isomerase-like_sf"/>
</dbReference>
<evidence type="ECO:0000313" key="2">
    <source>
        <dbReference type="EMBL" id="TDE11514.1"/>
    </source>
</evidence>
<dbReference type="Gene3D" id="3.20.20.150">
    <property type="entry name" value="Divalent-metal-dependent TIM barrel enzymes"/>
    <property type="match status" value="1"/>
</dbReference>
<evidence type="ECO:0000259" key="1">
    <source>
        <dbReference type="Pfam" id="PF01261"/>
    </source>
</evidence>
<dbReference type="InterPro" id="IPR013022">
    <property type="entry name" value="Xyl_isomerase-like_TIM-brl"/>
</dbReference>
<dbReference type="GO" id="GO:0016853">
    <property type="term" value="F:isomerase activity"/>
    <property type="evidence" value="ECO:0007669"/>
    <property type="project" value="UniProtKB-KW"/>
</dbReference>
<dbReference type="PANTHER" id="PTHR12110">
    <property type="entry name" value="HYDROXYPYRUVATE ISOMERASE"/>
    <property type="match status" value="1"/>
</dbReference>
<accession>A0A4R5DHZ6</accession>
<keyword evidence="2" id="KW-0413">Isomerase</keyword>
<dbReference type="Proteomes" id="UP000294739">
    <property type="component" value="Unassembled WGS sequence"/>
</dbReference>
<gene>
    <name evidence="2" type="ORF">E1269_09665</name>
</gene>
<dbReference type="EMBL" id="SMKZ01000010">
    <property type="protein sequence ID" value="TDE11514.1"/>
    <property type="molecule type" value="Genomic_DNA"/>
</dbReference>
<dbReference type="InParanoid" id="A0A4R5DHZ6"/>
<name>A0A4R5DHZ6_9ACTN</name>
<feature type="domain" description="Xylose isomerase-like TIM barrel" evidence="1">
    <location>
        <begin position="70"/>
        <end position="229"/>
    </location>
</feature>
<dbReference type="SUPFAM" id="SSF51658">
    <property type="entry name" value="Xylose isomerase-like"/>
    <property type="match status" value="1"/>
</dbReference>
<dbReference type="PANTHER" id="PTHR12110:SF41">
    <property type="entry name" value="INOSOSE DEHYDRATASE"/>
    <property type="match status" value="1"/>
</dbReference>
<proteinExistence type="predicted"/>
<dbReference type="OrthoDB" id="9785907at2"/>
<dbReference type="AlphaFoldDB" id="A0A4R5DHZ6"/>
<dbReference type="InterPro" id="IPR050312">
    <property type="entry name" value="IolE/XylAMocC-like"/>
</dbReference>
<dbReference type="Pfam" id="PF01261">
    <property type="entry name" value="AP_endonuc_2"/>
    <property type="match status" value="1"/>
</dbReference>
<keyword evidence="3" id="KW-1185">Reference proteome</keyword>
<dbReference type="NCBIfam" id="NF035939">
    <property type="entry name" value="TIM_EboE"/>
    <property type="match status" value="1"/>
</dbReference>
<evidence type="ECO:0000313" key="3">
    <source>
        <dbReference type="Proteomes" id="UP000294739"/>
    </source>
</evidence>
<sequence length="399" mass="42861">MRLRHRDGTVVHVAYCTNVHPTEDVDALLEQVRRYGGGVRARLGTPRLGLGLWLPAPVVARLAGEAGRPELERLRTALDASGLEVVTLNAFPYAGFHDPRVKLAVYHPDWTDASRLRYTLECATVLAGLLPDDAERGSVSSLPLAWRTPWDDQRRRTARDHLDRLADGLAVLEDRTGRVVRVGLEPEPGCVVETIDGAVAELAGVDTERIGVCLDACHLAVQFEEPADAVRRLAAAGLAVVKTQASAALEIADPGSDAARSALGAYAEDRFLHQTRVASPAASGTVDGTDDLPAALDGELPTDGPWRVHYHVPVHERPDPPLAVTQDHLGATLDALFGGEHAVTDHVEVETYTWSVLPAGRRPAGPDGLADGLAAELRWVADRLAETGLDARTTQEEMA</sequence>
<dbReference type="RefSeq" id="WP_131893792.1">
    <property type="nucleotide sequence ID" value="NZ_SMKZ01000010.1"/>
</dbReference>
<comment type="caution">
    <text evidence="2">The sequence shown here is derived from an EMBL/GenBank/DDBJ whole genome shotgun (WGS) entry which is preliminary data.</text>
</comment>
<reference evidence="2 3" key="1">
    <citation type="submission" date="2019-03" db="EMBL/GenBank/DDBJ databases">
        <title>Draft genome sequences of novel Actinobacteria.</title>
        <authorList>
            <person name="Sahin N."/>
            <person name="Ay H."/>
            <person name="Saygin H."/>
        </authorList>
    </citation>
    <scope>NUCLEOTIDE SEQUENCE [LARGE SCALE GENOMIC DNA]</scope>
    <source>
        <strain evidence="2 3">5K138</strain>
    </source>
</reference>